<protein>
    <submittedName>
        <fullName evidence="4">N-acetyltransferase</fullName>
    </submittedName>
</protein>
<dbReference type="CDD" id="cd04301">
    <property type="entry name" value="NAT_SF"/>
    <property type="match status" value="1"/>
</dbReference>
<dbReference type="EMBL" id="BMEQ01000033">
    <property type="protein sequence ID" value="GGG69177.1"/>
    <property type="molecule type" value="Genomic_DNA"/>
</dbReference>
<dbReference type="GO" id="GO:0016747">
    <property type="term" value="F:acyltransferase activity, transferring groups other than amino-acyl groups"/>
    <property type="evidence" value="ECO:0007669"/>
    <property type="project" value="InterPro"/>
</dbReference>
<dbReference type="PROSITE" id="PS51186">
    <property type="entry name" value="GNAT"/>
    <property type="match status" value="1"/>
</dbReference>
<proteinExistence type="predicted"/>
<evidence type="ECO:0000256" key="2">
    <source>
        <dbReference type="ARBA" id="ARBA00023315"/>
    </source>
</evidence>
<dbReference type="PANTHER" id="PTHR43877">
    <property type="entry name" value="AMINOALKYLPHOSPHONATE N-ACETYLTRANSFERASE-RELATED-RELATED"/>
    <property type="match status" value="1"/>
</dbReference>
<dbReference type="Gene3D" id="3.40.630.30">
    <property type="match status" value="1"/>
</dbReference>
<evidence type="ECO:0000256" key="1">
    <source>
        <dbReference type="ARBA" id="ARBA00022679"/>
    </source>
</evidence>
<dbReference type="InterPro" id="IPR050832">
    <property type="entry name" value="Bact_Acetyltransf"/>
</dbReference>
<dbReference type="Proteomes" id="UP000638848">
    <property type="component" value="Unassembled WGS sequence"/>
</dbReference>
<reference evidence="4" key="2">
    <citation type="submission" date="2020-09" db="EMBL/GenBank/DDBJ databases">
        <authorList>
            <person name="Sun Q."/>
            <person name="Zhou Y."/>
        </authorList>
    </citation>
    <scope>NUCLEOTIDE SEQUENCE</scope>
    <source>
        <strain evidence="4">CGMCC 1.12187</strain>
    </source>
</reference>
<dbReference type="SUPFAM" id="SSF55729">
    <property type="entry name" value="Acyl-CoA N-acyltransferases (Nat)"/>
    <property type="match status" value="1"/>
</dbReference>
<evidence type="ECO:0000259" key="3">
    <source>
        <dbReference type="PROSITE" id="PS51186"/>
    </source>
</evidence>
<dbReference type="InterPro" id="IPR016181">
    <property type="entry name" value="Acyl_CoA_acyltransferase"/>
</dbReference>
<dbReference type="Pfam" id="PF00583">
    <property type="entry name" value="Acetyltransf_1"/>
    <property type="match status" value="1"/>
</dbReference>
<gene>
    <name evidence="4" type="ORF">GCM10011374_36990</name>
</gene>
<dbReference type="AlphaFoldDB" id="A0A917H6J3"/>
<name>A0A917H6J3_9MICC</name>
<dbReference type="PANTHER" id="PTHR43877:SF1">
    <property type="entry name" value="ACETYLTRANSFERASE"/>
    <property type="match status" value="1"/>
</dbReference>
<dbReference type="InterPro" id="IPR000182">
    <property type="entry name" value="GNAT_dom"/>
</dbReference>
<organism evidence="4 5">
    <name type="scientific">Kocuria dechangensis</name>
    <dbReference type="NCBI Taxonomy" id="1176249"/>
    <lineage>
        <taxon>Bacteria</taxon>
        <taxon>Bacillati</taxon>
        <taxon>Actinomycetota</taxon>
        <taxon>Actinomycetes</taxon>
        <taxon>Micrococcales</taxon>
        <taxon>Micrococcaceae</taxon>
        <taxon>Kocuria</taxon>
    </lineage>
</organism>
<evidence type="ECO:0000313" key="4">
    <source>
        <dbReference type="EMBL" id="GGG69177.1"/>
    </source>
</evidence>
<keyword evidence="2" id="KW-0012">Acyltransferase</keyword>
<keyword evidence="5" id="KW-1185">Reference proteome</keyword>
<evidence type="ECO:0000313" key="5">
    <source>
        <dbReference type="Proteomes" id="UP000638848"/>
    </source>
</evidence>
<reference evidence="4" key="1">
    <citation type="journal article" date="2014" name="Int. J. Syst. Evol. Microbiol.">
        <title>Complete genome sequence of Corynebacterium casei LMG S-19264T (=DSM 44701T), isolated from a smear-ripened cheese.</title>
        <authorList>
            <consortium name="US DOE Joint Genome Institute (JGI-PGF)"/>
            <person name="Walter F."/>
            <person name="Albersmeier A."/>
            <person name="Kalinowski J."/>
            <person name="Ruckert C."/>
        </authorList>
    </citation>
    <scope>NUCLEOTIDE SEQUENCE</scope>
    <source>
        <strain evidence="4">CGMCC 1.12187</strain>
    </source>
</reference>
<sequence>MPVRPALPEDVPALADLAAATFPLACPSHLSREAIAGFIAESLSVACFSGYLQDPQRVVLVEESGGVLGGYAMVVLGDPADPEVAGAVTGRPTAQLSKCYVAADHHGTGVAGSLITACLDVAGGRGAKSMWLGTHQDNTRAITFYTKHGFTVVGRRRFTIGGRQEDDVVMERLLPGSSPAHGEPPSVGRR</sequence>
<accession>A0A917H6J3</accession>
<feature type="domain" description="N-acetyltransferase" evidence="3">
    <location>
        <begin position="1"/>
        <end position="175"/>
    </location>
</feature>
<comment type="caution">
    <text evidence="4">The sequence shown here is derived from an EMBL/GenBank/DDBJ whole genome shotgun (WGS) entry which is preliminary data.</text>
</comment>
<keyword evidence="1" id="KW-0808">Transferase</keyword>